<sequence>MADAKKKAPVMKILDANDKELMAVRKFERDGDNLVIRGKIFGAMPMVAKVTPAEARAALKLLDRKTVLFLLTLLFRKSK</sequence>
<protein>
    <recommendedName>
        <fullName evidence="3">Phosphoenolpyruvate carboxykinase</fullName>
    </recommendedName>
</protein>
<evidence type="ECO:0000313" key="2">
    <source>
        <dbReference type="Proteomes" id="UP001162881"/>
    </source>
</evidence>
<dbReference type="RefSeq" id="WP_244021571.1">
    <property type="nucleotide sequence ID" value="NZ_JALHLF010000053.1"/>
</dbReference>
<evidence type="ECO:0008006" key="3">
    <source>
        <dbReference type="Google" id="ProtNLM"/>
    </source>
</evidence>
<proteinExistence type="predicted"/>
<dbReference type="Proteomes" id="UP001162881">
    <property type="component" value="Unassembled WGS sequence"/>
</dbReference>
<accession>A0ABT0BEX3</accession>
<reference evidence="1" key="1">
    <citation type="submission" date="2022-03" db="EMBL/GenBank/DDBJ databases">
        <title>Identification of a novel bacterium isolated from mangrove sediments.</title>
        <authorList>
            <person name="Pan X."/>
        </authorList>
    </citation>
    <scope>NUCLEOTIDE SEQUENCE</scope>
    <source>
        <strain evidence="1">B1949</strain>
    </source>
</reference>
<gene>
    <name evidence="1" type="ORF">MTR62_13005</name>
</gene>
<keyword evidence="2" id="KW-1185">Reference proteome</keyword>
<name>A0ABT0BEX3_9SPHN</name>
<comment type="caution">
    <text evidence="1">The sequence shown here is derived from an EMBL/GenBank/DDBJ whole genome shotgun (WGS) entry which is preliminary data.</text>
</comment>
<organism evidence="1 2">
    <name type="scientific">Novosphingobium organovorum</name>
    <dbReference type="NCBI Taxonomy" id="2930092"/>
    <lineage>
        <taxon>Bacteria</taxon>
        <taxon>Pseudomonadati</taxon>
        <taxon>Pseudomonadota</taxon>
        <taxon>Alphaproteobacteria</taxon>
        <taxon>Sphingomonadales</taxon>
        <taxon>Sphingomonadaceae</taxon>
        <taxon>Novosphingobium</taxon>
    </lineage>
</organism>
<evidence type="ECO:0000313" key="1">
    <source>
        <dbReference type="EMBL" id="MCJ2183602.1"/>
    </source>
</evidence>
<dbReference type="EMBL" id="JALHLF010000053">
    <property type="protein sequence ID" value="MCJ2183602.1"/>
    <property type="molecule type" value="Genomic_DNA"/>
</dbReference>